<keyword evidence="7" id="KW-0812">Transmembrane</keyword>
<dbReference type="PANTHER" id="PTHR31126:SF48">
    <property type="entry name" value="INOSITOL PHOSPHATASE SIW14"/>
    <property type="match status" value="1"/>
</dbReference>
<comment type="similarity">
    <text evidence="3">Belongs to the protein-tyrosine phosphatase family. Atypical dual-specificity phosphatase Siw14-like subfamily.</text>
</comment>
<dbReference type="PROSITE" id="PS00383">
    <property type="entry name" value="TYR_PHOSPHATASE_1"/>
    <property type="match status" value="1"/>
</dbReference>
<dbReference type="InterPro" id="IPR020422">
    <property type="entry name" value="TYR_PHOSPHATASE_DUAL_dom"/>
</dbReference>
<dbReference type="Proteomes" id="UP001338125">
    <property type="component" value="Unassembled WGS sequence"/>
</dbReference>
<dbReference type="SUPFAM" id="SSF52799">
    <property type="entry name" value="(Phosphotyrosine protein) phosphatases II"/>
    <property type="match status" value="1"/>
</dbReference>
<evidence type="ECO:0000256" key="4">
    <source>
        <dbReference type="ARBA" id="ARBA00047342"/>
    </source>
</evidence>
<feature type="domain" description="Tyrosine-protein phosphatase" evidence="8">
    <location>
        <begin position="113"/>
        <end position="261"/>
    </location>
</feature>
<proteinExistence type="inferred from homology"/>
<evidence type="ECO:0000313" key="9">
    <source>
        <dbReference type="EMBL" id="KAK5997726.1"/>
    </source>
</evidence>
<evidence type="ECO:0000256" key="3">
    <source>
        <dbReference type="ARBA" id="ARBA00044949"/>
    </source>
</evidence>
<keyword evidence="2" id="KW-0378">Hydrolase</keyword>
<evidence type="ECO:0000259" key="8">
    <source>
        <dbReference type="PROSITE" id="PS50054"/>
    </source>
</evidence>
<evidence type="ECO:0000313" key="10">
    <source>
        <dbReference type="Proteomes" id="UP001338125"/>
    </source>
</evidence>
<evidence type="ECO:0000256" key="5">
    <source>
        <dbReference type="ARBA" id="ARBA00047927"/>
    </source>
</evidence>
<gene>
    <name evidence="9" type="ORF">PT974_00082</name>
</gene>
<dbReference type="EC" id="3.6.1.52" evidence="1"/>
<dbReference type="InterPro" id="IPR004861">
    <property type="entry name" value="Siw14-like"/>
</dbReference>
<feature type="transmembrane region" description="Helical" evidence="7">
    <location>
        <begin position="280"/>
        <end position="302"/>
    </location>
</feature>
<sequence length="310" mass="34882">MAAKRNSRLYVDENTHHSEDSNRLSRRNSRNCTAEDLQQVAKLGDEEANIGLSPKDSAPVSPSETNQPSEKEPSPAVPKVDKWSVPATTTSLMAPSVAQPLFPIPPLEGRPLNFGLVIPGVYRSSYPKAEDYDFLQDLKLKTVVTLVKRDEIDHEFESFLTTNGVRQVIFNMKGTKKEAIPLSTMTSILNLVLDQRNYPLMIHCNHGKHRTGCVVALVRKISGWNIDKVLDEYKTYATPKIRECDVDYITSFQLTPFQPTSVRPVGEQSLRFTPMQVRSFLRTLLFSTFVVVIWTVSGSQMITTQERGPN</sequence>
<keyword evidence="7" id="KW-1133">Transmembrane helix</keyword>
<dbReference type="InterPro" id="IPR029021">
    <property type="entry name" value="Prot-tyrosine_phosphatase-like"/>
</dbReference>
<protein>
    <recommendedName>
        <fullName evidence="1">diphosphoinositol-polyphosphate diphosphatase</fullName>
        <ecNumber evidence="1">3.6.1.52</ecNumber>
    </recommendedName>
</protein>
<dbReference type="PANTHER" id="PTHR31126">
    <property type="entry name" value="TYROSINE-PROTEIN PHOSPHATASE"/>
    <property type="match status" value="1"/>
</dbReference>
<reference evidence="9 10" key="1">
    <citation type="submission" date="2024-01" db="EMBL/GenBank/DDBJ databases">
        <title>Complete genome of Cladobotryum mycophilum ATHUM6906.</title>
        <authorList>
            <person name="Christinaki A.C."/>
            <person name="Myridakis A.I."/>
            <person name="Kouvelis V.N."/>
        </authorList>
    </citation>
    <scope>NUCLEOTIDE SEQUENCE [LARGE SCALE GENOMIC DNA]</scope>
    <source>
        <strain evidence="9 10">ATHUM6906</strain>
    </source>
</reference>
<dbReference type="PROSITE" id="PS50054">
    <property type="entry name" value="TYR_PHOSPHATASE_DUAL"/>
    <property type="match status" value="1"/>
</dbReference>
<feature type="compositionally biased region" description="Basic and acidic residues" evidence="6">
    <location>
        <begin position="10"/>
        <end position="23"/>
    </location>
</feature>
<accession>A0ABR0T183</accession>
<dbReference type="InterPro" id="IPR016130">
    <property type="entry name" value="Tyr_Pase_AS"/>
</dbReference>
<evidence type="ECO:0000256" key="2">
    <source>
        <dbReference type="ARBA" id="ARBA00022801"/>
    </source>
</evidence>
<evidence type="ECO:0000256" key="1">
    <source>
        <dbReference type="ARBA" id="ARBA00012527"/>
    </source>
</evidence>
<evidence type="ECO:0000256" key="7">
    <source>
        <dbReference type="SAM" id="Phobius"/>
    </source>
</evidence>
<keyword evidence="7" id="KW-0472">Membrane</keyword>
<feature type="region of interest" description="Disordered" evidence="6">
    <location>
        <begin position="1"/>
        <end position="81"/>
    </location>
</feature>
<dbReference type="Gene3D" id="3.90.190.10">
    <property type="entry name" value="Protein tyrosine phosphatase superfamily"/>
    <property type="match status" value="1"/>
</dbReference>
<comment type="catalytic activity">
    <reaction evidence="4">
        <text>5-diphospho-1D-myo-inositol 1,2,3,4,6-pentakisphosphate + H2O = 1D-myo-inositol hexakisphosphate + phosphate + H(+)</text>
        <dbReference type="Rhea" id="RHEA:22384"/>
        <dbReference type="ChEBI" id="CHEBI:15377"/>
        <dbReference type="ChEBI" id="CHEBI:15378"/>
        <dbReference type="ChEBI" id="CHEBI:43474"/>
        <dbReference type="ChEBI" id="CHEBI:58130"/>
        <dbReference type="ChEBI" id="CHEBI:58628"/>
        <dbReference type="EC" id="3.6.1.52"/>
    </reaction>
    <physiologicalReaction direction="left-to-right" evidence="4">
        <dbReference type="Rhea" id="RHEA:22385"/>
    </physiologicalReaction>
</comment>
<comment type="catalytic activity">
    <reaction evidence="5">
        <text>1,5-bis(diphospho)-1D-myo-inositol 2,3,4,6-tetrakisphosphate + H2O = 1-diphospho-1D-myo-inositol 2,3,4,5,6-pentakisphosphate + phosphate + 2 H(+)</text>
        <dbReference type="Rhea" id="RHEA:79699"/>
        <dbReference type="ChEBI" id="CHEBI:15377"/>
        <dbReference type="ChEBI" id="CHEBI:15378"/>
        <dbReference type="ChEBI" id="CHEBI:43474"/>
        <dbReference type="ChEBI" id="CHEBI:74946"/>
        <dbReference type="ChEBI" id="CHEBI:77983"/>
        <dbReference type="EC" id="3.6.1.52"/>
    </reaction>
    <physiologicalReaction direction="left-to-right" evidence="5">
        <dbReference type="Rhea" id="RHEA:79700"/>
    </physiologicalReaction>
</comment>
<name>A0ABR0T183_9HYPO</name>
<organism evidence="9 10">
    <name type="scientific">Cladobotryum mycophilum</name>
    <dbReference type="NCBI Taxonomy" id="491253"/>
    <lineage>
        <taxon>Eukaryota</taxon>
        <taxon>Fungi</taxon>
        <taxon>Dikarya</taxon>
        <taxon>Ascomycota</taxon>
        <taxon>Pezizomycotina</taxon>
        <taxon>Sordariomycetes</taxon>
        <taxon>Hypocreomycetidae</taxon>
        <taxon>Hypocreales</taxon>
        <taxon>Hypocreaceae</taxon>
        <taxon>Cladobotryum</taxon>
    </lineage>
</organism>
<comment type="caution">
    <text evidence="9">The sequence shown here is derived from an EMBL/GenBank/DDBJ whole genome shotgun (WGS) entry which is preliminary data.</text>
</comment>
<dbReference type="EMBL" id="JAVFKD010000001">
    <property type="protein sequence ID" value="KAK5997726.1"/>
    <property type="molecule type" value="Genomic_DNA"/>
</dbReference>
<keyword evidence="10" id="KW-1185">Reference proteome</keyword>
<evidence type="ECO:0000256" key="6">
    <source>
        <dbReference type="SAM" id="MobiDB-lite"/>
    </source>
</evidence>
<dbReference type="Pfam" id="PF03162">
    <property type="entry name" value="Y_phosphatase2"/>
    <property type="match status" value="1"/>
</dbReference>